<dbReference type="Proteomes" id="UP000887576">
    <property type="component" value="Unplaced"/>
</dbReference>
<dbReference type="WBParaSite" id="JU765_v2.g10655.t1">
    <property type="protein sequence ID" value="JU765_v2.g10655.t1"/>
    <property type="gene ID" value="JU765_v2.g10655"/>
</dbReference>
<protein>
    <submittedName>
        <fullName evidence="2">CRIB domain-containing protein</fullName>
    </submittedName>
</protein>
<evidence type="ECO:0000313" key="2">
    <source>
        <dbReference type="WBParaSite" id="JU765_v2.g10655.t1"/>
    </source>
</evidence>
<reference evidence="2" key="1">
    <citation type="submission" date="2022-11" db="UniProtKB">
        <authorList>
            <consortium name="WormBaseParasite"/>
        </authorList>
    </citation>
    <scope>IDENTIFICATION</scope>
</reference>
<accession>A0AC34PWI1</accession>
<proteinExistence type="predicted"/>
<name>A0AC34PWI1_9BILA</name>
<evidence type="ECO:0000313" key="1">
    <source>
        <dbReference type="Proteomes" id="UP000887576"/>
    </source>
</evidence>
<sequence length="317" mass="35915">MESLLPKLTAKVLDSDSGDKSKKKHRNSILKSEISSPTGFRHLAHISSMHRNAPDQMIGIEIDGKLIYVDSKYFEQLQNCQTDPVLEGDECGIDASSPIKERPSKMPHLSEISNQVFNQTVDSTDTPTIPIKSPLPISSKKRAAPPPPQSKKPALKDLETENDKFSEKESVITTIPDTLELDSETKQLIEQLQSLRSIREQLEVEVKRAEEKLAEKLNQKQKEFEPFVQVSVVEMNETKSEWIQNETKQETLDTTTQKSLEEAVQALDEILENAENETNDQILPNIPKNDVQEEKKSKPIPRPRKPIQFDESTVVRL</sequence>
<organism evidence="1 2">
    <name type="scientific">Panagrolaimus sp. JU765</name>
    <dbReference type="NCBI Taxonomy" id="591449"/>
    <lineage>
        <taxon>Eukaryota</taxon>
        <taxon>Metazoa</taxon>
        <taxon>Ecdysozoa</taxon>
        <taxon>Nematoda</taxon>
        <taxon>Chromadorea</taxon>
        <taxon>Rhabditida</taxon>
        <taxon>Tylenchina</taxon>
        <taxon>Panagrolaimomorpha</taxon>
        <taxon>Panagrolaimoidea</taxon>
        <taxon>Panagrolaimidae</taxon>
        <taxon>Panagrolaimus</taxon>
    </lineage>
</organism>